<evidence type="ECO:0000313" key="1">
    <source>
        <dbReference type="EMBL" id="MEB3075221.1"/>
    </source>
</evidence>
<evidence type="ECO:0008006" key="3">
    <source>
        <dbReference type="Google" id="ProtNLM"/>
    </source>
</evidence>
<evidence type="ECO:0000313" key="2">
    <source>
        <dbReference type="Proteomes" id="UP001311730"/>
    </source>
</evidence>
<sequence>MENPKIKIIREFKEYAYYNPLNVFKGLKKTGTNINIFGNQVAICISEEDISFYIWFGIVGDIFNTKKIDVETIPFNHSIILKTKEETTYTIYFQSYLNRFFMLLSSSKRSKESQSLLEDMYGDDIFHIYGIWEVKLSKEFEQELFYSED</sequence>
<dbReference type="RefSeq" id="WP_009422207.1">
    <property type="nucleotide sequence ID" value="NZ_JAYKBW010000008.1"/>
</dbReference>
<dbReference type="Proteomes" id="UP001311730">
    <property type="component" value="Unassembled WGS sequence"/>
</dbReference>
<dbReference type="EMBL" id="JAYKBW010000008">
    <property type="protein sequence ID" value="MEB3075221.1"/>
    <property type="molecule type" value="Genomic_DNA"/>
</dbReference>
<gene>
    <name evidence="1" type="ORF">VJJ08_07915</name>
</gene>
<protein>
    <recommendedName>
        <fullName evidence="3">Immunity protein 63 domain-containing protein</fullName>
    </recommendedName>
</protein>
<proteinExistence type="predicted"/>
<accession>A0ABU5Z8C6</accession>
<organism evidence="1 2">
    <name type="scientific">Capnocytophaga gingivalis</name>
    <dbReference type="NCBI Taxonomy" id="1017"/>
    <lineage>
        <taxon>Bacteria</taxon>
        <taxon>Pseudomonadati</taxon>
        <taxon>Bacteroidota</taxon>
        <taxon>Flavobacteriia</taxon>
        <taxon>Flavobacteriales</taxon>
        <taxon>Flavobacteriaceae</taxon>
        <taxon>Capnocytophaga</taxon>
    </lineage>
</organism>
<reference evidence="1 2" key="1">
    <citation type="submission" date="2023-12" db="EMBL/GenBank/DDBJ databases">
        <title>Genomic sequences of Capnocytophaga and Parvimonas strains.</title>
        <authorList>
            <person name="Watt R.M."/>
            <person name="Wang M."/>
            <person name="Yang T."/>
            <person name="Tong W.M."/>
        </authorList>
    </citation>
    <scope>NUCLEOTIDE SEQUENCE [LARGE SCALE GENOMIC DNA]</scope>
    <source>
        <strain evidence="1 2">CCUG 13096</strain>
    </source>
</reference>
<name>A0ABU5Z8C6_9FLAO</name>
<comment type="caution">
    <text evidence="1">The sequence shown here is derived from an EMBL/GenBank/DDBJ whole genome shotgun (WGS) entry which is preliminary data.</text>
</comment>
<keyword evidence="2" id="KW-1185">Reference proteome</keyword>